<dbReference type="AlphaFoldDB" id="A0AAD2CP84"/>
<keyword evidence="1" id="KW-0732">Signal</keyword>
<name>A0AAD2CP84_9STRA</name>
<dbReference type="InterPro" id="IPR018638">
    <property type="entry name" value="DUF2061_membrane"/>
</dbReference>
<accession>A0AAD2CP84</accession>
<evidence type="ECO:0000313" key="3">
    <source>
        <dbReference type="EMBL" id="CAJ1941103.1"/>
    </source>
</evidence>
<evidence type="ECO:0000256" key="1">
    <source>
        <dbReference type="SAM" id="SignalP"/>
    </source>
</evidence>
<sequence>MSPLKNSKLTMLLLVLILATNALAFSSSPSSSSSSSRSVQSPLFASTVGGYSTNTDNARRIPRSRVVQDKILQYLDRKETIVRKEHSRTANDVKALNAELSKIRMRKEDYLQNGIAATTTTTTTTAASFSETALRSAAKAFMWRIIAGSITFCTSLQFSGSVASALSIVGSDFGSKMATMFIGERLMNNSQAGRESGSDAASRSLVKALVWRLFAIANSLTMAIFITKDLSIASKIAGSDALCKTGLMFAYERAWAKVEWGKKYEQDEDADMELTTVAAAP</sequence>
<evidence type="ECO:0000313" key="4">
    <source>
        <dbReference type="Proteomes" id="UP001295423"/>
    </source>
</evidence>
<feature type="domain" description="DUF2061" evidence="2">
    <location>
        <begin position="138"/>
        <end position="186"/>
    </location>
</feature>
<feature type="signal peptide" evidence="1">
    <location>
        <begin position="1"/>
        <end position="24"/>
    </location>
</feature>
<dbReference type="EMBL" id="CAKOGP040001001">
    <property type="protein sequence ID" value="CAJ1941103.1"/>
    <property type="molecule type" value="Genomic_DNA"/>
</dbReference>
<reference evidence="3" key="1">
    <citation type="submission" date="2023-08" db="EMBL/GenBank/DDBJ databases">
        <authorList>
            <person name="Audoor S."/>
            <person name="Bilcke G."/>
        </authorList>
    </citation>
    <scope>NUCLEOTIDE SEQUENCE</scope>
</reference>
<keyword evidence="4" id="KW-1185">Reference proteome</keyword>
<feature type="domain" description="DUF2061" evidence="2">
    <location>
        <begin position="205"/>
        <end position="256"/>
    </location>
</feature>
<dbReference type="Proteomes" id="UP001295423">
    <property type="component" value="Unassembled WGS sequence"/>
</dbReference>
<dbReference type="Pfam" id="PF09834">
    <property type="entry name" value="DUF2061"/>
    <property type="match status" value="2"/>
</dbReference>
<feature type="chain" id="PRO_5042080135" description="DUF2061 domain-containing protein" evidence="1">
    <location>
        <begin position="25"/>
        <end position="281"/>
    </location>
</feature>
<gene>
    <name evidence="3" type="ORF">CYCCA115_LOCUS7354</name>
</gene>
<protein>
    <recommendedName>
        <fullName evidence="2">DUF2061 domain-containing protein</fullName>
    </recommendedName>
</protein>
<proteinExistence type="predicted"/>
<organism evidence="3 4">
    <name type="scientific">Cylindrotheca closterium</name>
    <dbReference type="NCBI Taxonomy" id="2856"/>
    <lineage>
        <taxon>Eukaryota</taxon>
        <taxon>Sar</taxon>
        <taxon>Stramenopiles</taxon>
        <taxon>Ochrophyta</taxon>
        <taxon>Bacillariophyta</taxon>
        <taxon>Bacillariophyceae</taxon>
        <taxon>Bacillariophycidae</taxon>
        <taxon>Bacillariales</taxon>
        <taxon>Bacillariaceae</taxon>
        <taxon>Cylindrotheca</taxon>
    </lineage>
</organism>
<evidence type="ECO:0000259" key="2">
    <source>
        <dbReference type="Pfam" id="PF09834"/>
    </source>
</evidence>
<comment type="caution">
    <text evidence="3">The sequence shown here is derived from an EMBL/GenBank/DDBJ whole genome shotgun (WGS) entry which is preliminary data.</text>
</comment>